<dbReference type="Proteomes" id="UP000032360">
    <property type="component" value="Unassembled WGS sequence"/>
</dbReference>
<gene>
    <name evidence="1" type="ORF">AXFE_06000</name>
</gene>
<protein>
    <submittedName>
        <fullName evidence="1">Uncharacterized protein</fullName>
    </submittedName>
</protein>
<dbReference type="AlphaFoldDB" id="A0A0D8HKM1"/>
<comment type="caution">
    <text evidence="1">The sequence shown here is derived from an EMBL/GenBank/DDBJ whole genome shotgun (WGS) entry which is preliminary data.</text>
</comment>
<proteinExistence type="predicted"/>
<name>A0A0D8HKM1_9ACTN</name>
<evidence type="ECO:0000313" key="2">
    <source>
        <dbReference type="Proteomes" id="UP000032360"/>
    </source>
</evidence>
<reference evidence="1 2" key="1">
    <citation type="submission" date="2015-01" db="EMBL/GenBank/DDBJ databases">
        <title>Draft genome of the acidophilic iron oxidizer Acidithrix ferrooxidans strain Py-F3.</title>
        <authorList>
            <person name="Poehlein A."/>
            <person name="Eisen S."/>
            <person name="Schloemann M."/>
            <person name="Johnson B.D."/>
            <person name="Daniel R."/>
            <person name="Muehling M."/>
        </authorList>
    </citation>
    <scope>NUCLEOTIDE SEQUENCE [LARGE SCALE GENOMIC DNA]</scope>
    <source>
        <strain evidence="1 2">Py-F3</strain>
    </source>
</reference>
<sequence>MVYNDSIFAHSSDNPARYVLDVLSNAARYSSGTISGSSSMSVTGLAPGASGSVNQLRQRSALWMALLSGNSCQSALHTSCFDALPTIMGNYDGIVIPSAPSQMKQDLISTSKPLAGDIILFGSYVTTTNPKIHKQTTRLQINNNSYGVMLDPTTNKIALVVAGTAPSFRSAINVVQMPSAPSVGGQIDSQTVQFIGSPFG</sequence>
<organism evidence="1 2">
    <name type="scientific">Acidithrix ferrooxidans</name>
    <dbReference type="NCBI Taxonomy" id="1280514"/>
    <lineage>
        <taxon>Bacteria</taxon>
        <taxon>Bacillati</taxon>
        <taxon>Actinomycetota</taxon>
        <taxon>Acidimicrobiia</taxon>
        <taxon>Acidimicrobiales</taxon>
        <taxon>Acidimicrobiaceae</taxon>
        <taxon>Acidithrix</taxon>
    </lineage>
</organism>
<evidence type="ECO:0000313" key="1">
    <source>
        <dbReference type="EMBL" id="KJF18520.1"/>
    </source>
</evidence>
<accession>A0A0D8HKM1</accession>
<dbReference type="EMBL" id="JXYS01000014">
    <property type="protein sequence ID" value="KJF18520.1"/>
    <property type="molecule type" value="Genomic_DNA"/>
</dbReference>
<keyword evidence="2" id="KW-1185">Reference proteome</keyword>